<proteinExistence type="predicted"/>
<dbReference type="Proteomes" id="UP000579812">
    <property type="component" value="Unassembled WGS sequence"/>
</dbReference>
<reference evidence="2 3" key="1">
    <citation type="submission" date="2020-04" db="EMBL/GenBank/DDBJ databases">
        <title>Chromosome-level genome assembly of a cyprinid fish Onychostoma macrolepis by integration of Nanopore Sequencing, Bionano and Hi-C technology.</title>
        <authorList>
            <person name="Wang D."/>
        </authorList>
    </citation>
    <scope>NUCLEOTIDE SEQUENCE [LARGE SCALE GENOMIC DNA]</scope>
    <source>
        <strain evidence="2">SWU-2019</strain>
        <tissue evidence="2">Muscle</tissue>
    </source>
</reference>
<keyword evidence="3" id="KW-1185">Reference proteome</keyword>
<dbReference type="AlphaFoldDB" id="A0A7J6CEB9"/>
<evidence type="ECO:0000313" key="2">
    <source>
        <dbReference type="EMBL" id="KAF4105451.1"/>
    </source>
</evidence>
<gene>
    <name evidence="2" type="ORF">G5714_013113</name>
</gene>
<dbReference type="EMBL" id="JAAMOB010000013">
    <property type="protein sequence ID" value="KAF4105451.1"/>
    <property type="molecule type" value="Genomic_DNA"/>
</dbReference>
<organism evidence="2 3">
    <name type="scientific">Onychostoma macrolepis</name>
    <dbReference type="NCBI Taxonomy" id="369639"/>
    <lineage>
        <taxon>Eukaryota</taxon>
        <taxon>Metazoa</taxon>
        <taxon>Chordata</taxon>
        <taxon>Craniata</taxon>
        <taxon>Vertebrata</taxon>
        <taxon>Euteleostomi</taxon>
        <taxon>Actinopterygii</taxon>
        <taxon>Neopterygii</taxon>
        <taxon>Teleostei</taxon>
        <taxon>Ostariophysi</taxon>
        <taxon>Cypriniformes</taxon>
        <taxon>Cyprinidae</taxon>
        <taxon>Acrossocheilinae</taxon>
        <taxon>Onychostoma</taxon>
    </lineage>
</organism>
<accession>A0A7J6CEB9</accession>
<name>A0A7J6CEB9_9TELE</name>
<evidence type="ECO:0000256" key="1">
    <source>
        <dbReference type="SAM" id="MobiDB-lite"/>
    </source>
</evidence>
<protein>
    <submittedName>
        <fullName evidence="2">Uncharacterized protein</fullName>
    </submittedName>
</protein>
<evidence type="ECO:0000313" key="3">
    <source>
        <dbReference type="Proteomes" id="UP000579812"/>
    </source>
</evidence>
<sequence length="395" mass="42827">MKRSHKKNKILLALATDCNITRTSLGLDNIAVPVPFYTQFPDAHAPDAARCTQGLCTVSGPRPCRAALEGSDCQACEELPIKILRARLAVIRSGSPPAPASPPPAAFEPRAGRLQVTPSGGFNEGLTLAQRPHCPRTTEPPLVYVEESSHPPTKARELVSFGCEEDDNMSTNASDPDAWSEEEEGTVRARQRASGQEGMFLPRVRSAARSQECMFKCYVETDGFCCNKHKTLHTSPKELFSSTITRNISETSLSGDVWRSGSSGQPKLSMTNASVRRAAGTSLVVPLSSGVSPATGTQPLLRLTPPAPLSNHLSVWAALPSASDWVINTIKRGYTLQFARRPPRFCGVIMSEVSEQSVPLLRAEISSLLAKQAVEIVPEEQMKLQEEKAEQPLDD</sequence>
<feature type="region of interest" description="Disordered" evidence="1">
    <location>
        <begin position="166"/>
        <end position="194"/>
    </location>
</feature>
<comment type="caution">
    <text evidence="2">The sequence shown here is derived from an EMBL/GenBank/DDBJ whole genome shotgun (WGS) entry which is preliminary data.</text>
</comment>